<evidence type="ECO:0000313" key="1">
    <source>
        <dbReference type="EMBL" id="TYS70860.1"/>
    </source>
</evidence>
<dbReference type="EMBL" id="VTEV01000001">
    <property type="protein sequence ID" value="TYS70860.1"/>
    <property type="molecule type" value="Genomic_DNA"/>
</dbReference>
<accession>A0A5D4T588</accession>
<organism evidence="1 2">
    <name type="scientific">Sutcliffiella horikoshii</name>
    <dbReference type="NCBI Taxonomy" id="79883"/>
    <lineage>
        <taxon>Bacteria</taxon>
        <taxon>Bacillati</taxon>
        <taxon>Bacillota</taxon>
        <taxon>Bacilli</taxon>
        <taxon>Bacillales</taxon>
        <taxon>Bacillaceae</taxon>
        <taxon>Sutcliffiella</taxon>
    </lineage>
</organism>
<comment type="caution">
    <text evidence="1">The sequence shown here is derived from an EMBL/GenBank/DDBJ whole genome shotgun (WGS) entry which is preliminary data.</text>
</comment>
<gene>
    <name evidence="1" type="ORF">FZC76_02895</name>
</gene>
<reference evidence="1 2" key="1">
    <citation type="submission" date="2019-08" db="EMBL/GenBank/DDBJ databases">
        <title>Bacillus genomes from the desert of Cuatro Cienegas, Coahuila.</title>
        <authorList>
            <person name="Olmedo-Alvarez G."/>
        </authorList>
    </citation>
    <scope>NUCLEOTIDE SEQUENCE [LARGE SCALE GENOMIC DNA]</scope>
    <source>
        <strain evidence="1 2">CH28_1T</strain>
    </source>
</reference>
<proteinExistence type="predicted"/>
<evidence type="ECO:0000313" key="2">
    <source>
        <dbReference type="Proteomes" id="UP000322524"/>
    </source>
</evidence>
<protein>
    <submittedName>
        <fullName evidence="1">Uncharacterized protein</fullName>
    </submittedName>
</protein>
<dbReference type="AlphaFoldDB" id="A0A5D4T588"/>
<name>A0A5D4T588_9BACI</name>
<dbReference type="Proteomes" id="UP000322524">
    <property type="component" value="Unassembled WGS sequence"/>
</dbReference>
<sequence>MEIKGVWTTFKLHRSTFTTCILRFGQKCKDFGQLSENFGQLLKNFGQLSKIFGQLIKSQFIP</sequence>